<evidence type="ECO:0000313" key="3">
    <source>
        <dbReference type="Proteomes" id="UP000688137"/>
    </source>
</evidence>
<dbReference type="PANTHER" id="PTHR31398:SF0">
    <property type="entry name" value="MEIOTIC NUCLEAR DIVISION PROTEIN 1 HOMOLOG"/>
    <property type="match status" value="1"/>
</dbReference>
<protein>
    <recommendedName>
        <fullName evidence="4">Transmembrane protein</fullName>
    </recommendedName>
</protein>
<comment type="caution">
    <text evidence="2">The sequence shown here is derived from an EMBL/GenBank/DDBJ whole genome shotgun (WGS) entry which is preliminary data.</text>
</comment>
<dbReference type="GO" id="GO:0007131">
    <property type="term" value="P:reciprocal meiotic recombination"/>
    <property type="evidence" value="ECO:0007669"/>
    <property type="project" value="TreeGrafter"/>
</dbReference>
<dbReference type="Proteomes" id="UP000688137">
    <property type="component" value="Unassembled WGS sequence"/>
</dbReference>
<sequence length="639" mass="75030">MSKIFKKFSHTLSRMKKETVHQLDLFGQLPGFTVLNKSRYTSNFGFFMSLIIGCLALYYLNSEIASMILKHMPSIYQSEIQVVETDPYSLTNSNFTLAVSIASQFSQPTKGLNKYYNLNISQCTRQRIKDEKTGNTTVILDCKQIPIETCNMSHFSTELQKKYFSTIRFGTVQCINREYLKNNPLILQGQFNALIYKYLLITFTPCKNTTEFKGCAPQEEINKILEAGQYNVYKSDYLTQFEQSGHPYQQIITNEFTSFSLTTSKTIVHSYRIMSTQTDQGLLQEENYLDTNLQQSEWRELSDFYNNQYLVCHYIKLDFKQTNIKRTYIKLQTILAKIGGILQILTMIVGIFLKPIIDNLMKFEIASSLFSYEDNQQNQVLSSGQMLSVEREIQSPQSWKRFSSFFQSDDKTQSKRKISQTSCLEIFLIIFGFKKLKHKQFCKAKKKIIKNLDIVTILKKLQDLDVIKKILFTQEQLEQLKKRPRPKLWINKQDSIIEKDLPKPEQGFNKLNLYSSQCSEVTHNSQKAQTLFKSYIESQFIQYFNHPKQSQQEIQGFEKQQQQQTNTHLLQDQEENQKSKQINSQNDPSPELQQLEKKINLDISIQQQVIFIQQQIKNILYQILIFLYSYFHYLHQFQQ</sequence>
<name>A0A8S1N9Z5_PARPR</name>
<dbReference type="OMA" id="CNMSHFS"/>
<keyword evidence="1" id="KW-1133">Transmembrane helix</keyword>
<organism evidence="2 3">
    <name type="scientific">Paramecium primaurelia</name>
    <dbReference type="NCBI Taxonomy" id="5886"/>
    <lineage>
        <taxon>Eukaryota</taxon>
        <taxon>Sar</taxon>
        <taxon>Alveolata</taxon>
        <taxon>Ciliophora</taxon>
        <taxon>Intramacronucleata</taxon>
        <taxon>Oligohymenophorea</taxon>
        <taxon>Peniculida</taxon>
        <taxon>Parameciidae</taxon>
        <taxon>Paramecium</taxon>
    </lineage>
</organism>
<reference evidence="2" key="1">
    <citation type="submission" date="2021-01" db="EMBL/GenBank/DDBJ databases">
        <authorList>
            <consortium name="Genoscope - CEA"/>
            <person name="William W."/>
        </authorList>
    </citation>
    <scope>NUCLEOTIDE SEQUENCE</scope>
</reference>
<dbReference type="GO" id="GO:0005634">
    <property type="term" value="C:nucleus"/>
    <property type="evidence" value="ECO:0007669"/>
    <property type="project" value="TreeGrafter"/>
</dbReference>
<keyword evidence="3" id="KW-1185">Reference proteome</keyword>
<feature type="transmembrane region" description="Helical" evidence="1">
    <location>
        <begin position="40"/>
        <end position="60"/>
    </location>
</feature>
<gene>
    <name evidence="2" type="ORF">PPRIM_AZ9-3.1.T0830208</name>
</gene>
<dbReference type="AlphaFoldDB" id="A0A8S1N9Z5"/>
<keyword evidence="1" id="KW-0472">Membrane</keyword>
<dbReference type="EMBL" id="CAJJDM010000086">
    <property type="protein sequence ID" value="CAD8089468.1"/>
    <property type="molecule type" value="Genomic_DNA"/>
</dbReference>
<feature type="transmembrane region" description="Helical" evidence="1">
    <location>
        <begin position="334"/>
        <end position="353"/>
    </location>
</feature>
<keyword evidence="1" id="KW-0812">Transmembrane</keyword>
<evidence type="ECO:0000256" key="1">
    <source>
        <dbReference type="SAM" id="Phobius"/>
    </source>
</evidence>
<accession>A0A8S1N9Z5</accession>
<proteinExistence type="predicted"/>
<evidence type="ECO:0000313" key="2">
    <source>
        <dbReference type="EMBL" id="CAD8089468.1"/>
    </source>
</evidence>
<dbReference type="PANTHER" id="PTHR31398">
    <property type="entry name" value="MEIOTIC NUCLEAR DIVISION PROTEIN 1 HOMOLOG"/>
    <property type="match status" value="1"/>
</dbReference>
<evidence type="ECO:0008006" key="4">
    <source>
        <dbReference type="Google" id="ProtNLM"/>
    </source>
</evidence>